<evidence type="ECO:0000256" key="1">
    <source>
        <dbReference type="SAM" id="MobiDB-lite"/>
    </source>
</evidence>
<feature type="region of interest" description="Disordered" evidence="1">
    <location>
        <begin position="20"/>
        <end position="72"/>
    </location>
</feature>
<feature type="region of interest" description="Disordered" evidence="1">
    <location>
        <begin position="84"/>
        <end position="113"/>
    </location>
</feature>
<name>A0A2N9M3M5_9BACT</name>
<dbReference type="InterPro" id="IPR003615">
    <property type="entry name" value="HNH_nuc"/>
</dbReference>
<evidence type="ECO:0000313" key="3">
    <source>
        <dbReference type="EMBL" id="SPE30096.1"/>
    </source>
</evidence>
<organism evidence="3 4">
    <name type="scientific">Candidatus Sulfuritelmatomonas gaucii</name>
    <dbReference type="NCBI Taxonomy" id="2043161"/>
    <lineage>
        <taxon>Bacteria</taxon>
        <taxon>Pseudomonadati</taxon>
        <taxon>Acidobacteriota</taxon>
        <taxon>Terriglobia</taxon>
        <taxon>Terriglobales</taxon>
        <taxon>Acidobacteriaceae</taxon>
        <taxon>Candidatus Sulfuritelmatomonas</taxon>
    </lineage>
</organism>
<reference evidence="4" key="1">
    <citation type="submission" date="2018-02" db="EMBL/GenBank/DDBJ databases">
        <authorList>
            <person name="Hausmann B."/>
        </authorList>
    </citation>
    <scope>NUCLEOTIDE SEQUENCE [LARGE SCALE GENOMIC DNA]</scope>
    <source>
        <strain evidence="4">Peat soil MAG SbA5</strain>
    </source>
</reference>
<feature type="chain" id="PRO_5014958190" description="HNH endonuclease" evidence="2">
    <location>
        <begin position="21"/>
        <end position="113"/>
    </location>
</feature>
<protein>
    <recommendedName>
        <fullName evidence="5">HNH endonuclease</fullName>
    </recommendedName>
</protein>
<sequence length="113" mass="12515">MKWLLSLLLSLLLIPAPSLAQRRSVSQVGSKSSHSRKSASSSQRHTHGRIKRSRAAKDSFMRQTGYPHGRKGYVVDHKIPLACGGADSPSNMQWQTTADAKAKDTWERNGCKK</sequence>
<accession>A0A2N9M3M5</accession>
<evidence type="ECO:0008006" key="5">
    <source>
        <dbReference type="Google" id="ProtNLM"/>
    </source>
</evidence>
<feature type="compositionally biased region" description="Basic and acidic residues" evidence="1">
    <location>
        <begin position="100"/>
        <end position="113"/>
    </location>
</feature>
<dbReference type="Proteomes" id="UP000239735">
    <property type="component" value="Unassembled WGS sequence"/>
</dbReference>
<dbReference type="AlphaFoldDB" id="A0A2N9M3M5"/>
<dbReference type="EMBL" id="OKRB01000136">
    <property type="protein sequence ID" value="SPE30096.1"/>
    <property type="molecule type" value="Genomic_DNA"/>
</dbReference>
<feature type="compositionally biased region" description="Polar residues" evidence="1">
    <location>
        <begin position="88"/>
        <end position="98"/>
    </location>
</feature>
<feature type="compositionally biased region" description="Low complexity" evidence="1">
    <location>
        <begin position="22"/>
        <end position="43"/>
    </location>
</feature>
<proteinExistence type="predicted"/>
<dbReference type="CDD" id="cd00085">
    <property type="entry name" value="HNHc"/>
    <property type="match status" value="1"/>
</dbReference>
<gene>
    <name evidence="3" type="ORF">SBA5_750001</name>
</gene>
<evidence type="ECO:0000256" key="2">
    <source>
        <dbReference type="SAM" id="SignalP"/>
    </source>
</evidence>
<keyword evidence="2" id="KW-0732">Signal</keyword>
<feature type="compositionally biased region" description="Basic residues" evidence="1">
    <location>
        <begin position="44"/>
        <end position="54"/>
    </location>
</feature>
<evidence type="ECO:0000313" key="4">
    <source>
        <dbReference type="Proteomes" id="UP000239735"/>
    </source>
</evidence>
<feature type="signal peptide" evidence="2">
    <location>
        <begin position="1"/>
        <end position="20"/>
    </location>
</feature>